<dbReference type="RefSeq" id="WP_380188506.1">
    <property type="nucleotide sequence ID" value="NZ_JBHTBQ010000028.1"/>
</dbReference>
<dbReference type="Gene3D" id="3.10.129.10">
    <property type="entry name" value="Hotdog Thioesterase"/>
    <property type="match status" value="1"/>
</dbReference>
<dbReference type="Proteomes" id="UP001596473">
    <property type="component" value="Unassembled WGS sequence"/>
</dbReference>
<dbReference type="Pfam" id="PF14539">
    <property type="entry name" value="DUF4442"/>
    <property type="match status" value="1"/>
</dbReference>
<evidence type="ECO:0000256" key="1">
    <source>
        <dbReference type="SAM" id="MobiDB-lite"/>
    </source>
</evidence>
<evidence type="ECO:0000313" key="3">
    <source>
        <dbReference type="Proteomes" id="UP001596473"/>
    </source>
</evidence>
<feature type="compositionally biased region" description="Polar residues" evidence="1">
    <location>
        <begin position="182"/>
        <end position="193"/>
    </location>
</feature>
<keyword evidence="3" id="KW-1185">Reference proteome</keyword>
<proteinExistence type="predicted"/>
<protein>
    <submittedName>
        <fullName evidence="2">DUF4442 domain-containing protein</fullName>
    </submittedName>
</protein>
<sequence>MSPFFRKISLYVVARPRLAAKLVKFGLNWFPAIHRTGCKVTEVSPDVRYIRVELPLNWKTRNINGTIFGGSMFAATDPFYMCMLYFNLGDDYVVWDKGGTIRFKRPGRGTLVAEFKIDEAELTQIRNLLDLTPEIDRVYPVQLIDQKGYVCAEIERVLYIAHKSAYDNKMAERRAKRDLAATPSSPEQTNSDQ</sequence>
<comment type="caution">
    <text evidence="2">The sequence shown here is derived from an EMBL/GenBank/DDBJ whole genome shotgun (WGS) entry which is preliminary data.</text>
</comment>
<dbReference type="EMBL" id="JBHTBQ010000028">
    <property type="protein sequence ID" value="MFC7420920.1"/>
    <property type="molecule type" value="Genomic_DNA"/>
</dbReference>
<dbReference type="SUPFAM" id="SSF54637">
    <property type="entry name" value="Thioesterase/thiol ester dehydrase-isomerase"/>
    <property type="match status" value="1"/>
</dbReference>
<name>A0ABW2R132_9NEIS</name>
<dbReference type="InterPro" id="IPR029069">
    <property type="entry name" value="HotDog_dom_sf"/>
</dbReference>
<organism evidence="2 3">
    <name type="scientific">Iodobacter arcticus</name>
    <dbReference type="NCBI Taxonomy" id="590593"/>
    <lineage>
        <taxon>Bacteria</taxon>
        <taxon>Pseudomonadati</taxon>
        <taxon>Pseudomonadota</taxon>
        <taxon>Betaproteobacteria</taxon>
        <taxon>Neisseriales</taxon>
        <taxon>Chitinibacteraceae</taxon>
        <taxon>Iodobacter</taxon>
    </lineage>
</organism>
<gene>
    <name evidence="2" type="ORF">ACFQNF_13725</name>
</gene>
<evidence type="ECO:0000313" key="2">
    <source>
        <dbReference type="EMBL" id="MFC7420920.1"/>
    </source>
</evidence>
<reference evidence="3" key="1">
    <citation type="journal article" date="2019" name="Int. J. Syst. Evol. Microbiol.">
        <title>The Global Catalogue of Microorganisms (GCM) 10K type strain sequencing project: providing services to taxonomists for standard genome sequencing and annotation.</title>
        <authorList>
            <consortium name="The Broad Institute Genomics Platform"/>
            <consortium name="The Broad Institute Genome Sequencing Center for Infectious Disease"/>
            <person name="Wu L."/>
            <person name="Ma J."/>
        </authorList>
    </citation>
    <scope>NUCLEOTIDE SEQUENCE [LARGE SCALE GENOMIC DNA]</scope>
    <source>
        <strain evidence="3">CCUG 62945</strain>
    </source>
</reference>
<accession>A0ABW2R132</accession>
<dbReference type="InterPro" id="IPR027961">
    <property type="entry name" value="DUF4442"/>
</dbReference>
<feature type="region of interest" description="Disordered" evidence="1">
    <location>
        <begin position="174"/>
        <end position="193"/>
    </location>
</feature>